<keyword evidence="2" id="KW-1185">Reference proteome</keyword>
<dbReference type="RefSeq" id="WP_069663111.1">
    <property type="nucleotide sequence ID" value="NZ_JBHUJJ010000001.1"/>
</dbReference>
<organism evidence="1 2">
    <name type="scientific">Enterococcus termitis</name>
    <dbReference type="NCBI Taxonomy" id="332950"/>
    <lineage>
        <taxon>Bacteria</taxon>
        <taxon>Bacillati</taxon>
        <taxon>Bacillota</taxon>
        <taxon>Bacilli</taxon>
        <taxon>Lactobacillales</taxon>
        <taxon>Enterococcaceae</taxon>
        <taxon>Enterococcus</taxon>
    </lineage>
</organism>
<comment type="caution">
    <text evidence="1">The sequence shown here is derived from an EMBL/GenBank/DDBJ whole genome shotgun (WGS) entry which is preliminary data.</text>
</comment>
<evidence type="ECO:0008006" key="3">
    <source>
        <dbReference type="Google" id="ProtNLM"/>
    </source>
</evidence>
<evidence type="ECO:0000313" key="1">
    <source>
        <dbReference type="EMBL" id="OEG16714.1"/>
    </source>
</evidence>
<evidence type="ECO:0000313" key="2">
    <source>
        <dbReference type="Proteomes" id="UP000095094"/>
    </source>
</evidence>
<name>A0A1E5GVH4_9ENTE</name>
<dbReference type="EMBL" id="MIJY01000012">
    <property type="protein sequence ID" value="OEG16714.1"/>
    <property type="molecule type" value="Genomic_DNA"/>
</dbReference>
<sequence>MSFWTILGLTQTTDIRAIKRAYAAKLRAIQPDEQPEEFQRLKAAFDSALFFAKNHSSADTTTMVSTNFGIEEHSPHQQAFEIPAMVSFREQLQQVVDDDRHFYDLSVWQKLTETATDWSIDEYMDNSYTIQLFLVERYPCLSKEIIRFLFKAFDLIQLKDHIATRFISADFIALKREIFHVPPFSFRIAKGIPKERRKEYFYLRYEIYQMIAKKQNHGMSVEARINDCADIFAEDSELWTLQLIDLLDKSDSFLDTEIDRETFQTLLEQIKELDQNPTSLFLTNYFNLLTKSTDSETIFDWHKEQLIIPEELFLLMLGTIFFQTQQYVPAFNLWKQLDLSRKIALKKHFKVISPYLMKQEKKECRKLLKEIRKVAATPAEVTATRIKHVAIYILALATIFWFLAYAAEHPQTPYKFRQSPAAMKVADTKESLPISSTVEEETDATEEERINLFGETIEERFVHYFYASNDPEGKQHFIDTHVIDEALKKRLGDYVNQDTFIYKEASAFHYKTSKVGYPEKQMTAVYFDNELLCILESSIGPYTLYDAYGAQWHQLSDEDYQHMLKTIVVTPERSTTIFLKKFLFSNNKEQNLLEYTDYLSENIQSVIKINLNEPISENLKAGYLYQIEQPEIKFIVSDQNQENEEKLILTFDDQGRVAHVFGPNWEEVNEEMIHYPNRIAFKNIRNLLEEPDE</sequence>
<protein>
    <recommendedName>
        <fullName evidence="3">J domain-containing protein</fullName>
    </recommendedName>
</protein>
<dbReference type="Proteomes" id="UP000095094">
    <property type="component" value="Unassembled WGS sequence"/>
</dbReference>
<accession>A0A1E5GVH4</accession>
<gene>
    <name evidence="1" type="ORF">BCR25_03705</name>
</gene>
<reference evidence="2" key="1">
    <citation type="submission" date="2016-09" db="EMBL/GenBank/DDBJ databases">
        <authorList>
            <person name="Gulvik C.A."/>
        </authorList>
    </citation>
    <scope>NUCLEOTIDE SEQUENCE [LARGE SCALE GENOMIC DNA]</scope>
    <source>
        <strain evidence="2">LMG 8895</strain>
    </source>
</reference>
<dbReference type="AlphaFoldDB" id="A0A1E5GVH4"/>
<dbReference type="OrthoDB" id="9816462at2"/>
<proteinExistence type="predicted"/>